<dbReference type="AlphaFoldDB" id="A0AAV7WWK6"/>
<accession>A0AAV7WWK6</accession>
<protein>
    <submittedName>
        <fullName evidence="1">Uncharacterized protein</fullName>
    </submittedName>
</protein>
<comment type="caution">
    <text evidence="1">The sequence shown here is derived from an EMBL/GenBank/DDBJ whole genome shotgun (WGS) entry which is preliminary data.</text>
</comment>
<dbReference type="EMBL" id="JANPWB010000001">
    <property type="protein sequence ID" value="KAJ1216450.1"/>
    <property type="molecule type" value="Genomic_DNA"/>
</dbReference>
<gene>
    <name evidence="1" type="ORF">NDU88_004052</name>
</gene>
<reference evidence="1" key="1">
    <citation type="journal article" date="2022" name="bioRxiv">
        <title>Sequencing and chromosome-scale assembly of the giantPleurodeles waltlgenome.</title>
        <authorList>
            <person name="Brown T."/>
            <person name="Elewa A."/>
            <person name="Iarovenko S."/>
            <person name="Subramanian E."/>
            <person name="Araus A.J."/>
            <person name="Petzold A."/>
            <person name="Susuki M."/>
            <person name="Suzuki K.-i.T."/>
            <person name="Hayashi T."/>
            <person name="Toyoda A."/>
            <person name="Oliveira C."/>
            <person name="Osipova E."/>
            <person name="Leigh N.D."/>
            <person name="Simon A."/>
            <person name="Yun M.H."/>
        </authorList>
    </citation>
    <scope>NUCLEOTIDE SEQUENCE</scope>
    <source>
        <strain evidence="1">20211129_DDA</strain>
        <tissue evidence="1">Liver</tissue>
    </source>
</reference>
<name>A0AAV7WWK6_PLEWA</name>
<organism evidence="1 2">
    <name type="scientific">Pleurodeles waltl</name>
    <name type="common">Iberian ribbed newt</name>
    <dbReference type="NCBI Taxonomy" id="8319"/>
    <lineage>
        <taxon>Eukaryota</taxon>
        <taxon>Metazoa</taxon>
        <taxon>Chordata</taxon>
        <taxon>Craniata</taxon>
        <taxon>Vertebrata</taxon>
        <taxon>Euteleostomi</taxon>
        <taxon>Amphibia</taxon>
        <taxon>Batrachia</taxon>
        <taxon>Caudata</taxon>
        <taxon>Salamandroidea</taxon>
        <taxon>Salamandridae</taxon>
        <taxon>Pleurodelinae</taxon>
        <taxon>Pleurodeles</taxon>
    </lineage>
</organism>
<proteinExistence type="predicted"/>
<evidence type="ECO:0000313" key="2">
    <source>
        <dbReference type="Proteomes" id="UP001066276"/>
    </source>
</evidence>
<evidence type="ECO:0000313" key="1">
    <source>
        <dbReference type="EMBL" id="KAJ1216450.1"/>
    </source>
</evidence>
<dbReference type="Proteomes" id="UP001066276">
    <property type="component" value="Chromosome 1_1"/>
</dbReference>
<sequence length="112" mass="12542">MAARLWSRMCDLGLTNRGASSIEETEFLSICHLKSLTGLPTKYLPDRGSQILVWEEKSICPGPDDAEDLRLVPRVDDHLTRKKPVSLKSKDQEAARTSLERLDKLVFSGSES</sequence>
<keyword evidence="2" id="KW-1185">Reference proteome</keyword>